<protein>
    <submittedName>
        <fullName evidence="2">Uncharacterized protein</fullName>
    </submittedName>
</protein>
<keyword evidence="1" id="KW-1133">Transmembrane helix</keyword>
<keyword evidence="1" id="KW-0472">Membrane</keyword>
<feature type="transmembrane region" description="Helical" evidence="1">
    <location>
        <begin position="12"/>
        <end position="30"/>
    </location>
</feature>
<organism evidence="2">
    <name type="scientific">Leuconostoc citreum</name>
    <dbReference type="NCBI Taxonomy" id="33964"/>
    <lineage>
        <taxon>Bacteria</taxon>
        <taxon>Bacillati</taxon>
        <taxon>Bacillota</taxon>
        <taxon>Bacilli</taxon>
        <taxon>Lactobacillales</taxon>
        <taxon>Lactobacillaceae</taxon>
        <taxon>Leuconostoc</taxon>
    </lineage>
</organism>
<proteinExistence type="predicted"/>
<gene>
    <name evidence="2" type="ORF">BN964_p00015</name>
</gene>
<dbReference type="AlphaFoldDB" id="A0A0A1ISS0"/>
<name>A0A0A1ISS0_LEUCI</name>
<dbReference type="EMBL" id="LM651913">
    <property type="protein sequence ID" value="CEF49508.1"/>
    <property type="molecule type" value="Genomic_DNA"/>
</dbReference>
<reference evidence="2" key="1">
    <citation type="submission" date="2014-07" db="EMBL/GenBank/DDBJ databases">
        <authorList>
            <person name="Remaud-Simeon Magali"/>
            <person name="Passerini Delphine"/>
        </authorList>
    </citation>
    <scope>NUCLEOTIDE SEQUENCE</scope>
    <source>
        <strain evidence="2">NRRL B-1299</strain>
        <plasmid evidence="2">1</plasmid>
    </source>
</reference>
<keyword evidence="2" id="KW-0614">Plasmid</keyword>
<keyword evidence="1" id="KW-0812">Transmembrane</keyword>
<evidence type="ECO:0000313" key="2">
    <source>
        <dbReference type="EMBL" id="CEF49508.1"/>
    </source>
</evidence>
<geneLocation type="plasmid" evidence="2">
    <name>1</name>
</geneLocation>
<sequence>MSFFAKRKCIEDCINSFLLMSFVIFITNIITNNSR</sequence>
<evidence type="ECO:0000256" key="1">
    <source>
        <dbReference type="SAM" id="Phobius"/>
    </source>
</evidence>
<accession>A0A0A1ISS0</accession>